<dbReference type="Pfam" id="PF02618">
    <property type="entry name" value="YceG"/>
    <property type="match status" value="1"/>
</dbReference>
<dbReference type="Gene3D" id="3.30.160.60">
    <property type="entry name" value="Classic Zinc Finger"/>
    <property type="match status" value="1"/>
</dbReference>
<organism evidence="8 9">
    <name type="scientific">Clostridium cibarium</name>
    <dbReference type="NCBI Taxonomy" id="2762247"/>
    <lineage>
        <taxon>Bacteria</taxon>
        <taxon>Bacillati</taxon>
        <taxon>Bacillota</taxon>
        <taxon>Clostridia</taxon>
        <taxon>Eubacteriales</taxon>
        <taxon>Clostridiaceae</taxon>
        <taxon>Clostridium</taxon>
    </lineage>
</organism>
<dbReference type="NCBIfam" id="TIGR00247">
    <property type="entry name" value="endolytic transglycosylase MltG"/>
    <property type="match status" value="1"/>
</dbReference>
<dbReference type="CDD" id="cd08010">
    <property type="entry name" value="MltG_like"/>
    <property type="match status" value="1"/>
</dbReference>
<evidence type="ECO:0000256" key="4">
    <source>
        <dbReference type="ARBA" id="ARBA00023136"/>
    </source>
</evidence>
<dbReference type="Proteomes" id="UP000627781">
    <property type="component" value="Unassembled WGS sequence"/>
</dbReference>
<evidence type="ECO:0000313" key="8">
    <source>
        <dbReference type="EMBL" id="MBD7912767.1"/>
    </source>
</evidence>
<accession>A0ABR8PX71</accession>
<sequence length="335" mass="38103">MSKKNIIIFSIILAVVLICTGVIFKYVKKLNTINEDNAYLVVKSESSLKDLSQQLKDKSIIKFKNVFFIYAKVNGLSEKMNGGNFVIRPNTSYKDLILKLQSEESDFSVVTIPEGFTFYQIAERLEKNTGIKKQDFLRLGIGDLVSNNIVSKKNNTYYELEGFLYPDTYYIPNGSNDKDVANLMFNRFRDVFSQKYVNRSKELGLNTNDIITIASLIEKEAANDSERKKIAGVIYNRIKKDMLLQIDASVIYAITKGESIIDKVSYNDLKVKNLYNTYINKGLPPGPIGATGKPSIEAALYPEEHDYLYYVANGEGHVFSKTYEEHLSNVKKYIK</sequence>
<dbReference type="HAMAP" id="MF_02065">
    <property type="entry name" value="MltG"/>
    <property type="match status" value="1"/>
</dbReference>
<name>A0ABR8PX71_9CLOT</name>
<comment type="function">
    <text evidence="7">Functions as a peptidoglycan terminase that cleaves nascent peptidoglycan strands endolytically to terminate their elongation.</text>
</comment>
<comment type="caution">
    <text evidence="8">The sequence shown here is derived from an EMBL/GenBank/DDBJ whole genome shotgun (WGS) entry which is preliminary data.</text>
</comment>
<evidence type="ECO:0000313" key="9">
    <source>
        <dbReference type="Proteomes" id="UP000627781"/>
    </source>
</evidence>
<gene>
    <name evidence="7 8" type="primary">mltG</name>
    <name evidence="8" type="ORF">H9661_15555</name>
</gene>
<comment type="subcellular location">
    <subcellularLocation>
        <location evidence="7">Cell membrane</location>
        <topology evidence="7">Single-pass membrane protein</topology>
    </subcellularLocation>
</comment>
<keyword evidence="2 7" id="KW-0812">Transmembrane</keyword>
<dbReference type="PANTHER" id="PTHR30518:SF2">
    <property type="entry name" value="ENDOLYTIC MUREIN TRANSGLYCOSYLASE"/>
    <property type="match status" value="1"/>
</dbReference>
<keyword evidence="1 7" id="KW-1003">Cell membrane</keyword>
<comment type="similarity">
    <text evidence="7">Belongs to the transglycosylase MltG family.</text>
</comment>
<dbReference type="InterPro" id="IPR003770">
    <property type="entry name" value="MLTG-like"/>
</dbReference>
<evidence type="ECO:0000256" key="3">
    <source>
        <dbReference type="ARBA" id="ARBA00022989"/>
    </source>
</evidence>
<evidence type="ECO:0000256" key="2">
    <source>
        <dbReference type="ARBA" id="ARBA00022692"/>
    </source>
</evidence>
<keyword evidence="5 7" id="KW-0456">Lyase</keyword>
<evidence type="ECO:0000256" key="7">
    <source>
        <dbReference type="HAMAP-Rule" id="MF_02065"/>
    </source>
</evidence>
<keyword evidence="6 7" id="KW-0961">Cell wall biogenesis/degradation</keyword>
<evidence type="ECO:0000256" key="6">
    <source>
        <dbReference type="ARBA" id="ARBA00023316"/>
    </source>
</evidence>
<feature type="transmembrane region" description="Helical" evidence="7">
    <location>
        <begin position="6"/>
        <end position="27"/>
    </location>
</feature>
<dbReference type="PANTHER" id="PTHR30518">
    <property type="entry name" value="ENDOLYTIC MUREIN TRANSGLYCOSYLASE"/>
    <property type="match status" value="1"/>
</dbReference>
<evidence type="ECO:0000256" key="5">
    <source>
        <dbReference type="ARBA" id="ARBA00023239"/>
    </source>
</evidence>
<keyword evidence="9" id="KW-1185">Reference proteome</keyword>
<keyword evidence="3 7" id="KW-1133">Transmembrane helix</keyword>
<keyword evidence="4 7" id="KW-0472">Membrane</keyword>
<dbReference type="RefSeq" id="WP_185966772.1">
    <property type="nucleotide sequence ID" value="NZ_JACSRA010000028.1"/>
</dbReference>
<proteinExistence type="inferred from homology"/>
<dbReference type="EC" id="4.2.2.29" evidence="7"/>
<protein>
    <recommendedName>
        <fullName evidence="7">Endolytic murein transglycosylase</fullName>
        <ecNumber evidence="7">4.2.2.29</ecNumber>
    </recommendedName>
    <alternativeName>
        <fullName evidence="7">Peptidoglycan lytic transglycosylase</fullName>
    </alternativeName>
    <alternativeName>
        <fullName evidence="7">Peptidoglycan polymerization terminase</fullName>
    </alternativeName>
</protein>
<reference evidence="8 9" key="1">
    <citation type="submission" date="2020-08" db="EMBL/GenBank/DDBJ databases">
        <title>A Genomic Blueprint of the Chicken Gut Microbiome.</title>
        <authorList>
            <person name="Gilroy R."/>
            <person name="Ravi A."/>
            <person name="Getino M."/>
            <person name="Pursley I."/>
            <person name="Horton D.L."/>
            <person name="Alikhan N.-F."/>
            <person name="Baker D."/>
            <person name="Gharbi K."/>
            <person name="Hall N."/>
            <person name="Watson M."/>
            <person name="Adriaenssens E.M."/>
            <person name="Foster-Nyarko E."/>
            <person name="Jarju S."/>
            <person name="Secka A."/>
            <person name="Antonio M."/>
            <person name="Oren A."/>
            <person name="Chaudhuri R."/>
            <person name="La Ragione R.M."/>
            <person name="Hildebrand F."/>
            <person name="Pallen M.J."/>
        </authorList>
    </citation>
    <scope>NUCLEOTIDE SEQUENCE [LARGE SCALE GENOMIC DNA]</scope>
    <source>
        <strain evidence="8 9">Sa3CVN1</strain>
    </source>
</reference>
<evidence type="ECO:0000256" key="1">
    <source>
        <dbReference type="ARBA" id="ARBA00022475"/>
    </source>
</evidence>
<comment type="catalytic activity">
    <reaction evidence="7">
        <text>a peptidoglycan chain = a peptidoglycan chain with N-acetyl-1,6-anhydromuramyl-[peptide] at the reducing end + a peptidoglycan chain with N-acetylglucosamine at the non-reducing end.</text>
        <dbReference type="EC" id="4.2.2.29"/>
    </reaction>
</comment>
<feature type="site" description="Important for catalytic activity" evidence="7">
    <location>
        <position position="220"/>
    </location>
</feature>
<dbReference type="EMBL" id="JACSRA010000028">
    <property type="protein sequence ID" value="MBD7912767.1"/>
    <property type="molecule type" value="Genomic_DNA"/>
</dbReference>
<dbReference type="Gene3D" id="3.30.1490.480">
    <property type="entry name" value="Endolytic murein transglycosylase"/>
    <property type="match status" value="1"/>
</dbReference>